<dbReference type="Proteomes" id="UP000789831">
    <property type="component" value="Unassembled WGS sequence"/>
</dbReference>
<protein>
    <submittedName>
        <fullName evidence="2">5880_t:CDS:1</fullName>
    </submittedName>
</protein>
<accession>A0A9N9FCM4</accession>
<organism evidence="2 3">
    <name type="scientific">Ambispora gerdemannii</name>
    <dbReference type="NCBI Taxonomy" id="144530"/>
    <lineage>
        <taxon>Eukaryota</taxon>
        <taxon>Fungi</taxon>
        <taxon>Fungi incertae sedis</taxon>
        <taxon>Mucoromycota</taxon>
        <taxon>Glomeromycotina</taxon>
        <taxon>Glomeromycetes</taxon>
        <taxon>Archaeosporales</taxon>
        <taxon>Ambisporaceae</taxon>
        <taxon>Ambispora</taxon>
    </lineage>
</organism>
<sequence length="92" mass="10958">MNRVSNDKKPYLLDYDNKVDVVYLAINHNKSKEKTKYYFRRYLYVDVRESKEYEKGDIPTSVNIPLSEFSKDFLLQIRISSMLANSIAKREL</sequence>
<dbReference type="EMBL" id="CAJVPL010000739">
    <property type="protein sequence ID" value="CAG8525710.1"/>
    <property type="molecule type" value="Genomic_DNA"/>
</dbReference>
<keyword evidence="3" id="KW-1185">Reference proteome</keyword>
<dbReference type="OrthoDB" id="566238at2759"/>
<reference evidence="2" key="1">
    <citation type="submission" date="2021-06" db="EMBL/GenBank/DDBJ databases">
        <authorList>
            <person name="Kallberg Y."/>
            <person name="Tangrot J."/>
            <person name="Rosling A."/>
        </authorList>
    </citation>
    <scope>NUCLEOTIDE SEQUENCE</scope>
    <source>
        <strain evidence="2">MT106</strain>
    </source>
</reference>
<dbReference type="InterPro" id="IPR036873">
    <property type="entry name" value="Rhodanese-like_dom_sf"/>
</dbReference>
<evidence type="ECO:0000313" key="3">
    <source>
        <dbReference type="Proteomes" id="UP000789831"/>
    </source>
</evidence>
<dbReference type="PROSITE" id="PS50206">
    <property type="entry name" value="RHODANESE_3"/>
    <property type="match status" value="1"/>
</dbReference>
<dbReference type="InterPro" id="IPR001763">
    <property type="entry name" value="Rhodanese-like_dom"/>
</dbReference>
<comment type="caution">
    <text evidence="2">The sequence shown here is derived from an EMBL/GenBank/DDBJ whole genome shotgun (WGS) entry which is preliminary data.</text>
</comment>
<dbReference type="Pfam" id="PF00581">
    <property type="entry name" value="Rhodanese"/>
    <property type="match status" value="1"/>
</dbReference>
<proteinExistence type="predicted"/>
<feature type="domain" description="Rhodanese" evidence="1">
    <location>
        <begin position="38"/>
        <end position="72"/>
    </location>
</feature>
<evidence type="ECO:0000313" key="2">
    <source>
        <dbReference type="EMBL" id="CAG8525710.1"/>
    </source>
</evidence>
<dbReference type="CDD" id="cd00158">
    <property type="entry name" value="RHOD"/>
    <property type="match status" value="1"/>
</dbReference>
<dbReference type="AlphaFoldDB" id="A0A9N9FCM4"/>
<name>A0A9N9FCM4_9GLOM</name>
<dbReference type="Gene3D" id="3.40.250.10">
    <property type="entry name" value="Rhodanese-like domain"/>
    <property type="match status" value="1"/>
</dbReference>
<dbReference type="SUPFAM" id="SSF52821">
    <property type="entry name" value="Rhodanese/Cell cycle control phosphatase"/>
    <property type="match status" value="1"/>
</dbReference>
<gene>
    <name evidence="2" type="ORF">AGERDE_LOCUS5465</name>
</gene>
<evidence type="ECO:0000259" key="1">
    <source>
        <dbReference type="PROSITE" id="PS50206"/>
    </source>
</evidence>